<dbReference type="EMBL" id="FOSG01000002">
    <property type="protein sequence ID" value="SFJ95040.1"/>
    <property type="molecule type" value="Genomic_DNA"/>
</dbReference>
<dbReference type="Proteomes" id="UP000198928">
    <property type="component" value="Unassembled WGS sequence"/>
</dbReference>
<feature type="signal peptide" evidence="2">
    <location>
        <begin position="1"/>
        <end position="23"/>
    </location>
</feature>
<accession>A0A1I3VIP6</accession>
<evidence type="ECO:0000256" key="1">
    <source>
        <dbReference type="SAM" id="MobiDB-lite"/>
    </source>
</evidence>
<sequence length="254" mass="26578">MKTRISRLLPAAAAALALGLASACGGPGSADGEDAKEPERDGRSSSAAPAPTRTTPAEPARTLSRQELEKAALRTADVSGYTVKTPSKEEVSGAGLEKADRAECRPIASVIGGAPEPEPAEMVYRQLITTSEDEEAGGLILFEMLGAYEQESANRLMEGLRKAVKACAGGFTTKTGGDTSKYSGVTELTAPTGADDALAYQVDGDFEGDKVPLLFKVVRSGSSVAIFYSMNLMDFTEPGIPQSVVTAQIEKLER</sequence>
<dbReference type="PROSITE" id="PS51257">
    <property type="entry name" value="PROKAR_LIPOPROTEIN"/>
    <property type="match status" value="1"/>
</dbReference>
<evidence type="ECO:0008006" key="5">
    <source>
        <dbReference type="Google" id="ProtNLM"/>
    </source>
</evidence>
<name>A0A1I3VIP6_9ACTN</name>
<evidence type="ECO:0000313" key="3">
    <source>
        <dbReference type="EMBL" id="SFJ95040.1"/>
    </source>
</evidence>
<feature type="chain" id="PRO_5039451745" description="PknH-like extracellular domain-containing protein" evidence="2">
    <location>
        <begin position="24"/>
        <end position="254"/>
    </location>
</feature>
<feature type="compositionally biased region" description="Basic and acidic residues" evidence="1">
    <location>
        <begin position="33"/>
        <end position="43"/>
    </location>
</feature>
<keyword evidence="2" id="KW-0732">Signal</keyword>
<proteinExistence type="predicted"/>
<feature type="compositionally biased region" description="Low complexity" evidence="1">
    <location>
        <begin position="44"/>
        <end position="62"/>
    </location>
</feature>
<keyword evidence="4" id="KW-1185">Reference proteome</keyword>
<feature type="region of interest" description="Disordered" evidence="1">
    <location>
        <begin position="22"/>
        <end position="64"/>
    </location>
</feature>
<reference evidence="4" key="1">
    <citation type="submission" date="2016-10" db="EMBL/GenBank/DDBJ databases">
        <authorList>
            <person name="Varghese N."/>
            <person name="Submissions S."/>
        </authorList>
    </citation>
    <scope>NUCLEOTIDE SEQUENCE [LARGE SCALE GENOMIC DNA]</scope>
    <source>
        <strain evidence="4">PL19</strain>
    </source>
</reference>
<protein>
    <recommendedName>
        <fullName evidence="5">PknH-like extracellular domain-containing protein</fullName>
    </recommendedName>
</protein>
<evidence type="ECO:0000313" key="4">
    <source>
        <dbReference type="Proteomes" id="UP000198928"/>
    </source>
</evidence>
<dbReference type="RefSeq" id="WP_093848029.1">
    <property type="nucleotide sequence ID" value="NZ_FOSG01000002.1"/>
</dbReference>
<dbReference type="OrthoDB" id="4216217at2"/>
<dbReference type="AlphaFoldDB" id="A0A1I3VIP6"/>
<evidence type="ECO:0000256" key="2">
    <source>
        <dbReference type="SAM" id="SignalP"/>
    </source>
</evidence>
<gene>
    <name evidence="3" type="ORF">SAMN05192584_102370</name>
</gene>
<organism evidence="3 4">
    <name type="scientific">Streptomyces pini</name>
    <dbReference type="NCBI Taxonomy" id="1520580"/>
    <lineage>
        <taxon>Bacteria</taxon>
        <taxon>Bacillati</taxon>
        <taxon>Actinomycetota</taxon>
        <taxon>Actinomycetes</taxon>
        <taxon>Kitasatosporales</taxon>
        <taxon>Streptomycetaceae</taxon>
        <taxon>Streptomyces</taxon>
    </lineage>
</organism>